<dbReference type="GO" id="GO:0016539">
    <property type="term" value="P:intein-mediated protein splicing"/>
    <property type="evidence" value="ECO:0007669"/>
    <property type="project" value="InterPro"/>
</dbReference>
<dbReference type="SUPFAM" id="SSF47413">
    <property type="entry name" value="lambda repressor-like DNA-binding domains"/>
    <property type="match status" value="1"/>
</dbReference>
<proteinExistence type="predicted"/>
<dbReference type="EMBL" id="JAMTCK010000020">
    <property type="protein sequence ID" value="MCP2169791.1"/>
    <property type="molecule type" value="Genomic_DNA"/>
</dbReference>
<dbReference type="Pfam" id="PF19054">
    <property type="entry name" value="DUF5753"/>
    <property type="match status" value="1"/>
</dbReference>
<comment type="caution">
    <text evidence="2">The sequence shown here is derived from an EMBL/GenBank/DDBJ whole genome shotgun (WGS) entry which is preliminary data.</text>
</comment>
<dbReference type="RefSeq" id="WP_253779071.1">
    <property type="nucleotide sequence ID" value="NZ_JAMTCK010000020.1"/>
</dbReference>
<evidence type="ECO:0000313" key="3">
    <source>
        <dbReference type="Proteomes" id="UP001206128"/>
    </source>
</evidence>
<reference evidence="2" key="1">
    <citation type="submission" date="2022-06" db="EMBL/GenBank/DDBJ databases">
        <title>Genomic Encyclopedia of Archaeal and Bacterial Type Strains, Phase II (KMG-II): from individual species to whole genera.</title>
        <authorList>
            <person name="Goeker M."/>
        </authorList>
    </citation>
    <scope>NUCLEOTIDE SEQUENCE</scope>
    <source>
        <strain evidence="2">DSM 43935</strain>
    </source>
</reference>
<dbReference type="Pfam" id="PF13560">
    <property type="entry name" value="HTH_31"/>
    <property type="match status" value="1"/>
</dbReference>
<dbReference type="PROSITE" id="PS50817">
    <property type="entry name" value="INTEIN_N_TER"/>
    <property type="match status" value="1"/>
</dbReference>
<sequence>MSEDSPIVQRLIFGHRVRDLRDQAGIELEAANKMLGWYRGKLSKVEHGGLALNEAGTKALLELYGVTGKQAEDLRRLSAEARRYAAPERVPDVGRDYVVFERAAEELRMIYPEVPGLIQTAEYARAQIMHSPTVPGSRVADMAAAREQRGEQLRVRPGQRVWIILGEEALRRIVGGPATLRRQLERVVEFAQLPHVSIRVLPFDSGSAPGLSCPFTLLYIAVAETAIAYTETLTGADYLRTTGAYSLAFEQAEQQCLSEDDTVSLLKNRIQELSDK</sequence>
<dbReference type="InterPro" id="IPR043917">
    <property type="entry name" value="DUF5753"/>
</dbReference>
<dbReference type="InterPro" id="IPR010982">
    <property type="entry name" value="Lambda_DNA-bd_dom_sf"/>
</dbReference>
<protein>
    <submittedName>
        <fullName evidence="2">Helix-turn-helix domain-containing protein</fullName>
    </submittedName>
</protein>
<feature type="domain" description="DUF5753" evidence="1">
    <location>
        <begin position="95"/>
        <end position="267"/>
    </location>
</feature>
<dbReference type="InterPro" id="IPR006141">
    <property type="entry name" value="Intein_N"/>
</dbReference>
<dbReference type="Proteomes" id="UP001206128">
    <property type="component" value="Unassembled WGS sequence"/>
</dbReference>
<evidence type="ECO:0000259" key="1">
    <source>
        <dbReference type="Pfam" id="PF19054"/>
    </source>
</evidence>
<dbReference type="GO" id="GO:0003677">
    <property type="term" value="F:DNA binding"/>
    <property type="evidence" value="ECO:0007669"/>
    <property type="project" value="InterPro"/>
</dbReference>
<gene>
    <name evidence="2" type="ORF">LX83_006677</name>
</gene>
<organism evidence="2 3">
    <name type="scientific">Goodfellowiella coeruleoviolacea</name>
    <dbReference type="NCBI Taxonomy" id="334858"/>
    <lineage>
        <taxon>Bacteria</taxon>
        <taxon>Bacillati</taxon>
        <taxon>Actinomycetota</taxon>
        <taxon>Actinomycetes</taxon>
        <taxon>Pseudonocardiales</taxon>
        <taxon>Pseudonocardiaceae</taxon>
        <taxon>Goodfellowiella</taxon>
    </lineage>
</organism>
<dbReference type="AlphaFoldDB" id="A0AAE3KJ06"/>
<evidence type="ECO:0000313" key="2">
    <source>
        <dbReference type="EMBL" id="MCP2169791.1"/>
    </source>
</evidence>
<name>A0AAE3KJ06_9PSEU</name>
<accession>A0AAE3KJ06</accession>
<keyword evidence="3" id="KW-1185">Reference proteome</keyword>